<gene>
    <name evidence="1" type="ORF">WYH_01305</name>
</gene>
<dbReference type="EMBL" id="CP011452">
    <property type="protein sequence ID" value="AKH42348.1"/>
    <property type="molecule type" value="Genomic_DNA"/>
</dbReference>
<evidence type="ECO:0000313" key="1">
    <source>
        <dbReference type="EMBL" id="AKH42348.1"/>
    </source>
</evidence>
<protein>
    <submittedName>
        <fullName evidence="1">Uncharacterized protein</fullName>
    </submittedName>
</protein>
<organism evidence="1 2">
    <name type="scientific">Croceibacterium atlanticum</name>
    <dbReference type="NCBI Taxonomy" id="1267766"/>
    <lineage>
        <taxon>Bacteria</taxon>
        <taxon>Pseudomonadati</taxon>
        <taxon>Pseudomonadota</taxon>
        <taxon>Alphaproteobacteria</taxon>
        <taxon>Sphingomonadales</taxon>
        <taxon>Erythrobacteraceae</taxon>
        <taxon>Croceibacterium</taxon>
    </lineage>
</organism>
<sequence length="43" mass="4382">MTVYSQFASKAFAIVGAFAITATLLVSSFATAPQFQAVVGVVA</sequence>
<dbReference type="KEGG" id="aay:WYH_01305"/>
<dbReference type="STRING" id="1267766.WYH_01305"/>
<dbReference type="RefSeq" id="WP_268908322.1">
    <property type="nucleotide sequence ID" value="NZ_CP011452.2"/>
</dbReference>
<dbReference type="PATRIC" id="fig|1267766.3.peg.1313"/>
<dbReference type="Proteomes" id="UP000034392">
    <property type="component" value="Chromosome"/>
</dbReference>
<evidence type="ECO:0000313" key="2">
    <source>
        <dbReference type="Proteomes" id="UP000034392"/>
    </source>
</evidence>
<proteinExistence type="predicted"/>
<name>A0A0F7KP95_9SPHN</name>
<keyword evidence="2" id="KW-1185">Reference proteome</keyword>
<dbReference type="AlphaFoldDB" id="A0A0F7KP95"/>
<reference evidence="1" key="1">
    <citation type="submission" date="2015-05" db="EMBL/GenBank/DDBJ databases">
        <title>The complete genome of Altererythrobacter atlanticus strain 26DY36.</title>
        <authorList>
            <person name="Wu Y.-H."/>
            <person name="Cheng H."/>
            <person name="Wu X.-W."/>
        </authorList>
    </citation>
    <scope>NUCLEOTIDE SEQUENCE [LARGE SCALE GENOMIC DNA]</scope>
    <source>
        <strain evidence="1">26DY36</strain>
    </source>
</reference>
<accession>A0A0F7KP95</accession>